<feature type="region of interest" description="Disordered" evidence="3">
    <location>
        <begin position="419"/>
        <end position="452"/>
    </location>
</feature>
<evidence type="ECO:0000259" key="4">
    <source>
        <dbReference type="PROSITE" id="PS51199"/>
    </source>
</evidence>
<dbReference type="PANTHER" id="PTHR43637:SF2">
    <property type="entry name" value="PROTEIN GVPD 1"/>
    <property type="match status" value="1"/>
</dbReference>
<evidence type="ECO:0000256" key="1">
    <source>
        <dbReference type="ARBA" id="ARBA00022741"/>
    </source>
</evidence>
<dbReference type="InterPro" id="IPR007694">
    <property type="entry name" value="DNA_helicase_DnaB-like_C"/>
</dbReference>
<dbReference type="GO" id="GO:0006260">
    <property type="term" value="P:DNA replication"/>
    <property type="evidence" value="ECO:0007669"/>
    <property type="project" value="InterPro"/>
</dbReference>
<keyword evidence="5" id="KW-0378">Hydrolase</keyword>
<dbReference type="SUPFAM" id="SSF52540">
    <property type="entry name" value="P-loop containing nucleoside triphosphate hydrolases"/>
    <property type="match status" value="1"/>
</dbReference>
<sequence>MNDINFAREVLTNLPKHLFSDESEEMKYIYTAIKRKSHTSEHISTESLAIKIEDIMTKNKCEEDTITNTIQYMDNLTKVKLDNEDDSINSEINKYVKTEMSKNVLTKFIIENKQEDSDNLTELVEKLKEIEVKDIAGTSGELIDFFADTDKKLHELKHIAKNKFSTGFASIDEQIEGGIARGEVGLVMAPTGRGKSLMASNLAKNYVRSGLNVLYVALEENMDRMILRAEQQMLGVEKKHLIDENMQLNEDVYKALQKKYEENRPFFGEYFLSKHMPQQVSPNDLEQLIVNTRIKYDKRIDVVIIDYPHLMRNPYARNYSESDAGGKLFEEIRRLAQQYQFVCWTLAQTNRTAYGAEVITSEHVEGSRKILNAVEVALAVNQKDEEFKNGYLRLYLDKIRNSSNTGERFVHLKVEPSKMRVRDETPEEEAEHKQLLSDNGKDRPNTFDKKQSKIETINNNFGGIEI</sequence>
<proteinExistence type="predicted"/>
<keyword evidence="6" id="KW-1185">Reference proteome</keyword>
<reference evidence="5 6" key="1">
    <citation type="journal article" date="2015" name="Appl. Environ. Microbiol.">
        <title>Two Phages, phiIPLA-RODI and phiIPLA-C1C, Lyse Mono- and Dual-Species Staphylococcal Biofilms.</title>
        <authorList>
            <person name="Gutierrez D."/>
            <person name="Vandenheuvel D."/>
            <person name="Martinez B."/>
            <person name="Rodriguez A."/>
            <person name="Lavigne R."/>
            <person name="Garcia P."/>
        </authorList>
    </citation>
    <scope>NUCLEOTIDE SEQUENCE [LARGE SCALE GENOMIC DNA]</scope>
</reference>
<evidence type="ECO:0000256" key="3">
    <source>
        <dbReference type="SAM" id="MobiDB-lite"/>
    </source>
</evidence>
<dbReference type="SMART" id="SM00382">
    <property type="entry name" value="AAA"/>
    <property type="match status" value="1"/>
</dbReference>
<dbReference type="Proteomes" id="UP000032689">
    <property type="component" value="Segment"/>
</dbReference>
<evidence type="ECO:0000313" key="6">
    <source>
        <dbReference type="Proteomes" id="UP000032689"/>
    </source>
</evidence>
<evidence type="ECO:0000256" key="2">
    <source>
        <dbReference type="ARBA" id="ARBA00022840"/>
    </source>
</evidence>
<dbReference type="InterPro" id="IPR003593">
    <property type="entry name" value="AAA+_ATPase"/>
</dbReference>
<dbReference type="GO" id="GO:0003678">
    <property type="term" value="F:DNA helicase activity"/>
    <property type="evidence" value="ECO:0007669"/>
    <property type="project" value="InterPro"/>
</dbReference>
<dbReference type="GO" id="GO:0005524">
    <property type="term" value="F:ATP binding"/>
    <property type="evidence" value="ECO:0007669"/>
    <property type="project" value="UniProtKB-KW"/>
</dbReference>
<dbReference type="EMBL" id="KP027447">
    <property type="protein sequence ID" value="AJA42223.1"/>
    <property type="molecule type" value="Genomic_DNA"/>
</dbReference>
<dbReference type="InterPro" id="IPR027417">
    <property type="entry name" value="P-loop_NTPase"/>
</dbReference>
<keyword evidence="5" id="KW-0347">Helicase</keyword>
<dbReference type="PROSITE" id="PS51199">
    <property type="entry name" value="SF4_HELICASE"/>
    <property type="match status" value="1"/>
</dbReference>
<dbReference type="Gene3D" id="3.40.50.300">
    <property type="entry name" value="P-loop containing nucleotide triphosphate hydrolases"/>
    <property type="match status" value="1"/>
</dbReference>
<accession>A0A0D3MVG4</accession>
<keyword evidence="2" id="KW-0067">ATP-binding</keyword>
<dbReference type="Pfam" id="PF03796">
    <property type="entry name" value="DnaB_C"/>
    <property type="match status" value="1"/>
</dbReference>
<evidence type="ECO:0000313" key="5">
    <source>
        <dbReference type="EMBL" id="AJA42223.1"/>
    </source>
</evidence>
<dbReference type="PANTHER" id="PTHR43637">
    <property type="entry name" value="UPF0273 PROTEIN TM_0370"/>
    <property type="match status" value="1"/>
</dbReference>
<name>A0A0D3MVG4_9CAUD</name>
<feature type="domain" description="SF4 helicase" evidence="4">
    <location>
        <begin position="157"/>
        <end position="430"/>
    </location>
</feature>
<organism evidence="5 6">
    <name type="scientific">Staphylococcus phage vB_SepM_ phiIPLA-C1C</name>
    <dbReference type="NCBI Taxonomy" id="1572704"/>
    <lineage>
        <taxon>Viruses</taxon>
        <taxon>Duplodnaviria</taxon>
        <taxon>Heunggongvirae</taxon>
        <taxon>Uroviricota</taxon>
        <taxon>Caudoviricetes</taxon>
        <taxon>Herelleviridae</taxon>
        <taxon>Twortvirinae</taxon>
        <taxon>Sepunavirus</taxon>
        <taxon>Sepunavirus IPLAC1C</taxon>
    </lineage>
</organism>
<dbReference type="KEGG" id="vg:26640920"/>
<protein>
    <submittedName>
        <fullName evidence="5">Helicase</fullName>
    </submittedName>
</protein>
<dbReference type="GeneID" id="26640920"/>
<dbReference type="OrthoDB" id="2035at10239"/>
<keyword evidence="1" id="KW-0547">Nucleotide-binding</keyword>
<dbReference type="RefSeq" id="YP_009214503.1">
    <property type="nucleotide sequence ID" value="NC_028962.1"/>
</dbReference>